<name>A0A917CEX7_9HYPH</name>
<keyword evidence="1" id="KW-0472">Membrane</keyword>
<feature type="transmembrane region" description="Helical" evidence="1">
    <location>
        <begin position="35"/>
        <end position="55"/>
    </location>
</feature>
<evidence type="ECO:0000313" key="3">
    <source>
        <dbReference type="Proteomes" id="UP000606044"/>
    </source>
</evidence>
<organism evidence="2 3">
    <name type="scientific">Azorhizobium oxalatiphilum</name>
    <dbReference type="NCBI Taxonomy" id="980631"/>
    <lineage>
        <taxon>Bacteria</taxon>
        <taxon>Pseudomonadati</taxon>
        <taxon>Pseudomonadota</taxon>
        <taxon>Alphaproteobacteria</taxon>
        <taxon>Hyphomicrobiales</taxon>
        <taxon>Xanthobacteraceae</taxon>
        <taxon>Azorhizobium</taxon>
    </lineage>
</organism>
<keyword evidence="3" id="KW-1185">Reference proteome</keyword>
<reference evidence="2" key="2">
    <citation type="submission" date="2020-09" db="EMBL/GenBank/DDBJ databases">
        <authorList>
            <person name="Sun Q."/>
            <person name="Sedlacek I."/>
        </authorList>
    </citation>
    <scope>NUCLEOTIDE SEQUENCE</scope>
    <source>
        <strain evidence="2">CCM 7897</strain>
    </source>
</reference>
<comment type="caution">
    <text evidence="2">The sequence shown here is derived from an EMBL/GenBank/DDBJ whole genome shotgun (WGS) entry which is preliminary data.</text>
</comment>
<evidence type="ECO:0000313" key="2">
    <source>
        <dbReference type="EMBL" id="GGF83269.1"/>
    </source>
</evidence>
<dbReference type="EMBL" id="BMCT01000009">
    <property type="protein sequence ID" value="GGF83269.1"/>
    <property type="molecule type" value="Genomic_DNA"/>
</dbReference>
<keyword evidence="1" id="KW-0812">Transmembrane</keyword>
<dbReference type="RefSeq" id="WP_188583522.1">
    <property type="nucleotide sequence ID" value="NZ_BMCT01000009.1"/>
</dbReference>
<reference evidence="2" key="1">
    <citation type="journal article" date="2014" name="Int. J. Syst. Evol. Microbiol.">
        <title>Complete genome sequence of Corynebacterium casei LMG S-19264T (=DSM 44701T), isolated from a smear-ripened cheese.</title>
        <authorList>
            <consortium name="US DOE Joint Genome Institute (JGI-PGF)"/>
            <person name="Walter F."/>
            <person name="Albersmeier A."/>
            <person name="Kalinowski J."/>
            <person name="Ruckert C."/>
        </authorList>
    </citation>
    <scope>NUCLEOTIDE SEQUENCE</scope>
    <source>
        <strain evidence="2">CCM 7897</strain>
    </source>
</reference>
<proteinExistence type="predicted"/>
<sequence>MRNAASRGQKPTQPQKLVVRYPTTSRRAHFEDPEINRRVLVALGLMLPVGLFFGLSQMRSVGAGPPLDEAQTPHDIARAVLGKSSTIATTEDLQTVSVHYDVSPWSLTRWSIRSSFQSSIIKMVPVMFERVPETERVELVADNLFDTIQGRVVRQPAMTVVFTRATAAKVPWKTVTNSQIIPLADKAWVTPTIGWQ</sequence>
<accession>A0A917CEX7</accession>
<gene>
    <name evidence="2" type="ORF">GCM10007301_49190</name>
</gene>
<dbReference type="Proteomes" id="UP000606044">
    <property type="component" value="Unassembled WGS sequence"/>
</dbReference>
<keyword evidence="1" id="KW-1133">Transmembrane helix</keyword>
<evidence type="ECO:0000256" key="1">
    <source>
        <dbReference type="SAM" id="Phobius"/>
    </source>
</evidence>
<protein>
    <submittedName>
        <fullName evidence="2">Uncharacterized protein</fullName>
    </submittedName>
</protein>
<dbReference type="AlphaFoldDB" id="A0A917CEX7"/>